<dbReference type="RefSeq" id="WP_191190525.1">
    <property type="nucleotide sequence ID" value="NZ_JACWMY010000010.1"/>
</dbReference>
<sequence length="138" mass="15559">MKALLTFTVLIIVAVANAQPKQPKINVKDTIVYTAVEQQPQFGNDEVAFNKYLMKNVRYVPPDGVGHNTEGRFIASFVVEKDGTISHIKILRNWDSATGKEFVKAIQRSPKWRPGIQNGYLVRTKFSISMFICLASEE</sequence>
<dbReference type="EMBL" id="JACWMY010000010">
    <property type="protein sequence ID" value="MBD1365860.1"/>
    <property type="molecule type" value="Genomic_DNA"/>
</dbReference>
<dbReference type="Gene3D" id="3.30.1150.10">
    <property type="match status" value="1"/>
</dbReference>
<gene>
    <name evidence="3" type="ORF">IDJ77_18740</name>
</gene>
<reference evidence="3 4" key="1">
    <citation type="submission" date="2020-09" db="EMBL/GenBank/DDBJ databases">
        <title>Novel species of Mucilaginibacter isolated from a glacier on the Tibetan Plateau.</title>
        <authorList>
            <person name="Liu Q."/>
            <person name="Xin Y.-H."/>
        </authorList>
    </citation>
    <scope>NUCLEOTIDE SEQUENCE [LARGE SCALE GENOMIC DNA]</scope>
    <source>
        <strain evidence="3 4">ZT4R22</strain>
    </source>
</reference>
<comment type="caution">
    <text evidence="3">The sequence shown here is derived from an EMBL/GenBank/DDBJ whole genome shotgun (WGS) entry which is preliminary data.</text>
</comment>
<dbReference type="Pfam" id="PF03544">
    <property type="entry name" value="TonB_C"/>
    <property type="match status" value="1"/>
</dbReference>
<protein>
    <submittedName>
        <fullName evidence="3">Energy transducer TonB</fullName>
    </submittedName>
</protein>
<proteinExistence type="predicted"/>
<feature type="chain" id="PRO_5047130568" evidence="1">
    <location>
        <begin position="19"/>
        <end position="138"/>
    </location>
</feature>
<accession>A0ABR7WU98</accession>
<evidence type="ECO:0000259" key="2">
    <source>
        <dbReference type="Pfam" id="PF03544"/>
    </source>
</evidence>
<dbReference type="InterPro" id="IPR037682">
    <property type="entry name" value="TonB_C"/>
</dbReference>
<organism evidence="3 4">
    <name type="scientific">Mucilaginibacter pankratovii</name>
    <dbReference type="NCBI Taxonomy" id="2772110"/>
    <lineage>
        <taxon>Bacteria</taxon>
        <taxon>Pseudomonadati</taxon>
        <taxon>Bacteroidota</taxon>
        <taxon>Sphingobacteriia</taxon>
        <taxon>Sphingobacteriales</taxon>
        <taxon>Sphingobacteriaceae</taxon>
        <taxon>Mucilaginibacter</taxon>
    </lineage>
</organism>
<name>A0ABR7WU98_9SPHI</name>
<evidence type="ECO:0000313" key="4">
    <source>
        <dbReference type="Proteomes" id="UP000606600"/>
    </source>
</evidence>
<feature type="signal peptide" evidence="1">
    <location>
        <begin position="1"/>
        <end position="18"/>
    </location>
</feature>
<feature type="domain" description="TonB C-terminal" evidence="2">
    <location>
        <begin position="68"/>
        <end position="128"/>
    </location>
</feature>
<dbReference type="Proteomes" id="UP000606600">
    <property type="component" value="Unassembled WGS sequence"/>
</dbReference>
<evidence type="ECO:0000256" key="1">
    <source>
        <dbReference type="SAM" id="SignalP"/>
    </source>
</evidence>
<evidence type="ECO:0000313" key="3">
    <source>
        <dbReference type="EMBL" id="MBD1365860.1"/>
    </source>
</evidence>
<keyword evidence="1" id="KW-0732">Signal</keyword>
<keyword evidence="4" id="KW-1185">Reference proteome</keyword>
<dbReference type="SUPFAM" id="SSF74653">
    <property type="entry name" value="TolA/TonB C-terminal domain"/>
    <property type="match status" value="1"/>
</dbReference>